<sequence>MLEKKQFRTNMIKQLQAISKPHYEHMSYQIALQLYNNTSFSSASHIGITISKFPEVDTYQIIRMCWQLGKEVSVPKCIPETRQMLFRKLESFNQLESVYSNLFEPIMEKTERTNPEEIDLLLVPGLAFSRNGYRIGFGGGYYDRFLESYKGETISLAFSMQVKERIPLQKHDLAVQKIITNEGILCTNE</sequence>
<dbReference type="NCBIfam" id="TIGR02727">
    <property type="entry name" value="MTHFS_bact"/>
    <property type="match status" value="1"/>
</dbReference>
<evidence type="ECO:0000256" key="1">
    <source>
        <dbReference type="ARBA" id="ARBA00010638"/>
    </source>
</evidence>
<comment type="caution">
    <text evidence="5">The sequence shown here is derived from an EMBL/GenBank/DDBJ whole genome shotgun (WGS) entry which is preliminary data.</text>
</comment>
<dbReference type="InterPro" id="IPR002698">
    <property type="entry name" value="FTHF_cligase"/>
</dbReference>
<dbReference type="PIRSF" id="PIRSF006806">
    <property type="entry name" value="FTHF_cligase"/>
    <property type="match status" value="1"/>
</dbReference>
<dbReference type="Pfam" id="PF01812">
    <property type="entry name" value="5-FTHF_cyc-lig"/>
    <property type="match status" value="1"/>
</dbReference>
<dbReference type="InterPro" id="IPR024185">
    <property type="entry name" value="FTHF_cligase-like_sf"/>
</dbReference>
<dbReference type="Gene3D" id="3.40.50.10420">
    <property type="entry name" value="NagB/RpiA/CoA transferase-like"/>
    <property type="match status" value="1"/>
</dbReference>
<keyword evidence="2 4" id="KW-0547">Nucleotide-binding</keyword>
<keyword evidence="4" id="KW-0479">Metal-binding</keyword>
<dbReference type="GO" id="GO:0030272">
    <property type="term" value="F:5-formyltetrahydrofolate cyclo-ligase activity"/>
    <property type="evidence" value="ECO:0007669"/>
    <property type="project" value="UniProtKB-EC"/>
</dbReference>
<comment type="catalytic activity">
    <reaction evidence="4">
        <text>(6S)-5-formyl-5,6,7,8-tetrahydrofolate + ATP = (6R)-5,10-methenyltetrahydrofolate + ADP + phosphate</text>
        <dbReference type="Rhea" id="RHEA:10488"/>
        <dbReference type="ChEBI" id="CHEBI:30616"/>
        <dbReference type="ChEBI" id="CHEBI:43474"/>
        <dbReference type="ChEBI" id="CHEBI:57455"/>
        <dbReference type="ChEBI" id="CHEBI:57457"/>
        <dbReference type="ChEBI" id="CHEBI:456216"/>
        <dbReference type="EC" id="6.3.3.2"/>
    </reaction>
</comment>
<dbReference type="Proteomes" id="UP001465426">
    <property type="component" value="Unassembled WGS sequence"/>
</dbReference>
<keyword evidence="4" id="KW-0460">Magnesium</keyword>
<organism evidence="5 6">
    <name type="scientific">Niallia hominis</name>
    <dbReference type="NCBI Taxonomy" id="3133173"/>
    <lineage>
        <taxon>Bacteria</taxon>
        <taxon>Bacillati</taxon>
        <taxon>Bacillota</taxon>
        <taxon>Bacilli</taxon>
        <taxon>Bacillales</taxon>
        <taxon>Bacillaceae</taxon>
        <taxon>Niallia</taxon>
    </lineage>
</organism>
<reference evidence="5 6" key="1">
    <citation type="submission" date="2024-03" db="EMBL/GenBank/DDBJ databases">
        <title>Human intestinal bacterial collection.</title>
        <authorList>
            <person name="Pauvert C."/>
            <person name="Hitch T.C.A."/>
            <person name="Clavel T."/>
        </authorList>
    </citation>
    <scope>NUCLEOTIDE SEQUENCE [LARGE SCALE GENOMIC DNA]</scope>
    <source>
        <strain evidence="5 6">CLA-SR-H024</strain>
    </source>
</reference>
<proteinExistence type="inferred from homology"/>
<evidence type="ECO:0000256" key="4">
    <source>
        <dbReference type="RuleBase" id="RU361279"/>
    </source>
</evidence>
<name>A0ABV1EV01_9BACI</name>
<keyword evidence="5" id="KW-0436">Ligase</keyword>
<evidence type="ECO:0000256" key="3">
    <source>
        <dbReference type="ARBA" id="ARBA00022840"/>
    </source>
</evidence>
<keyword evidence="6" id="KW-1185">Reference proteome</keyword>
<comment type="similarity">
    <text evidence="1 4">Belongs to the 5-formyltetrahydrofolate cyclo-ligase family.</text>
</comment>
<gene>
    <name evidence="5" type="ORF">WMO63_04415</name>
</gene>
<dbReference type="EMBL" id="JBBMFN010000005">
    <property type="protein sequence ID" value="MEQ2464913.1"/>
    <property type="molecule type" value="Genomic_DNA"/>
</dbReference>
<dbReference type="RefSeq" id="WP_031535356.1">
    <property type="nucleotide sequence ID" value="NZ_JBBMFN010000005.1"/>
</dbReference>
<evidence type="ECO:0000313" key="5">
    <source>
        <dbReference type="EMBL" id="MEQ2464913.1"/>
    </source>
</evidence>
<protein>
    <recommendedName>
        <fullName evidence="4">5-formyltetrahydrofolate cyclo-ligase</fullName>
        <ecNumber evidence="4">6.3.3.2</ecNumber>
    </recommendedName>
</protein>
<accession>A0ABV1EV01</accession>
<evidence type="ECO:0000313" key="6">
    <source>
        <dbReference type="Proteomes" id="UP001465426"/>
    </source>
</evidence>
<dbReference type="EC" id="6.3.3.2" evidence="4"/>
<keyword evidence="3 4" id="KW-0067">ATP-binding</keyword>
<comment type="cofactor">
    <cofactor evidence="4">
        <name>Mg(2+)</name>
        <dbReference type="ChEBI" id="CHEBI:18420"/>
    </cofactor>
</comment>
<evidence type="ECO:0000256" key="2">
    <source>
        <dbReference type="ARBA" id="ARBA00022741"/>
    </source>
</evidence>
<dbReference type="PANTHER" id="PTHR23407:SF1">
    <property type="entry name" value="5-FORMYLTETRAHYDROFOLATE CYCLO-LIGASE"/>
    <property type="match status" value="1"/>
</dbReference>
<dbReference type="PANTHER" id="PTHR23407">
    <property type="entry name" value="ATPASE INHIBITOR/5-FORMYLTETRAHYDROFOLATE CYCLO-LIGASE"/>
    <property type="match status" value="1"/>
</dbReference>
<dbReference type="InterPro" id="IPR037171">
    <property type="entry name" value="NagB/RpiA_transferase-like"/>
</dbReference>
<dbReference type="SUPFAM" id="SSF100950">
    <property type="entry name" value="NagB/RpiA/CoA transferase-like"/>
    <property type="match status" value="1"/>
</dbReference>